<dbReference type="RefSeq" id="WP_340933012.1">
    <property type="nucleotide sequence ID" value="NZ_CP150496.1"/>
</dbReference>
<evidence type="ECO:0000313" key="3">
    <source>
        <dbReference type="Proteomes" id="UP001491088"/>
    </source>
</evidence>
<evidence type="ECO:0000313" key="2">
    <source>
        <dbReference type="EMBL" id="WYW55493.1"/>
    </source>
</evidence>
<accession>A0ABZ2TQY5</accession>
<dbReference type="Proteomes" id="UP001491088">
    <property type="component" value="Chromosome"/>
</dbReference>
<name>A0ABZ2TQY5_9FLAO</name>
<dbReference type="EMBL" id="CP150496">
    <property type="protein sequence ID" value="WYW55493.1"/>
    <property type="molecule type" value="Genomic_DNA"/>
</dbReference>
<sequence>MSFKKTFFIILSTLLVNYTVKAQDYELKITSINKTENKILNKINYLRKFQDSTIISKELKKIEKELQKKGYYAYMIDSVKKQNKIFNIYMSLNKNVNNIIISFSKLNPATLKVLKLPNTKAIVQSNKIEEYLNKLSFKLEQNGLSFSKIYLEDYKTSNKTIKASLVIRNLKERKINNTIIKGYENFPTKYITNHYNINTKTIYNNKLLNKISKNTKPLKFIQEIKKPEILFTKDSTLLYMYLKKINRSSFDGLINFANNENGKIKFNGYLELNLLNTINKGEEINLEWKSLNNDRSEFSLNFINPYIFNSKISPEIKFNIYRQDSTFTNTRFETNLKYKLSEYSKISVNYTTESSAEIIKSDNIETFNNNFFGFGYEFTVPNYDEFNSDKFSLLINPSIGKRKTRTENTSQIKIESRISYLFNLNNRNKIYLQNNMGFLNSENYVNNELFRIGGKNTIRGASEKSIFTENYITQNIEYRYLTKKDAYLYTISDLGIIYNKENSEKLIGIGIGYLFNTNKSKINFSITTILKNKRLSTPENTQLTINWKNYF</sequence>
<dbReference type="Pfam" id="PF03865">
    <property type="entry name" value="ShlB"/>
    <property type="match status" value="1"/>
</dbReference>
<organism evidence="2 3">
    <name type="scientific">Polaribacter marinaquae</name>
    <dbReference type="NCBI Taxonomy" id="1642819"/>
    <lineage>
        <taxon>Bacteria</taxon>
        <taxon>Pseudomonadati</taxon>
        <taxon>Bacteroidota</taxon>
        <taxon>Flavobacteriia</taxon>
        <taxon>Flavobacteriales</taxon>
        <taxon>Flavobacteriaceae</taxon>
    </lineage>
</organism>
<proteinExistence type="predicted"/>
<evidence type="ECO:0000259" key="1">
    <source>
        <dbReference type="Pfam" id="PF03865"/>
    </source>
</evidence>
<dbReference type="InterPro" id="IPR005565">
    <property type="entry name" value="Hemolysn_activator_HlyB_C"/>
</dbReference>
<reference evidence="2 3" key="1">
    <citation type="submission" date="2024-03" db="EMBL/GenBank/DDBJ databases">
        <authorList>
            <person name="Cao K."/>
        </authorList>
    </citation>
    <scope>NUCLEOTIDE SEQUENCE [LARGE SCALE GENOMIC DNA]</scope>
    <source>
        <strain evidence="2 3">MCCC 1K00696</strain>
    </source>
</reference>
<keyword evidence="3" id="KW-1185">Reference proteome</keyword>
<gene>
    <name evidence="2" type="ORF">WG950_13260</name>
</gene>
<feature type="domain" description="Haemolysin activator HlyB C-terminal" evidence="1">
    <location>
        <begin position="405"/>
        <end position="512"/>
    </location>
</feature>
<dbReference type="Gene3D" id="2.40.160.50">
    <property type="entry name" value="membrane protein fhac: a member of the omp85/tpsb transporter family"/>
    <property type="match status" value="1"/>
</dbReference>
<protein>
    <submittedName>
        <fullName evidence="2">ShlB/FhaC/HecB family hemolysin secretion/activation protein</fullName>
    </submittedName>
</protein>